<keyword evidence="1" id="KW-0812">Transmembrane</keyword>
<reference evidence="3 4" key="1">
    <citation type="submission" date="2015-01" db="EMBL/GenBank/DDBJ databases">
        <title>The Genome Sequence of Rhinocladiella mackenzie CBS 650.93.</title>
        <authorList>
            <consortium name="The Broad Institute Genomics Platform"/>
            <person name="Cuomo C."/>
            <person name="de Hoog S."/>
            <person name="Gorbushina A."/>
            <person name="Stielow B."/>
            <person name="Teixiera M."/>
            <person name="Abouelleil A."/>
            <person name="Chapman S.B."/>
            <person name="Priest M."/>
            <person name="Young S.K."/>
            <person name="Wortman J."/>
            <person name="Nusbaum C."/>
            <person name="Birren B."/>
        </authorList>
    </citation>
    <scope>NUCLEOTIDE SEQUENCE [LARGE SCALE GENOMIC DNA]</scope>
    <source>
        <strain evidence="3 4">CBS 650.93</strain>
    </source>
</reference>
<feature type="transmembrane region" description="Helical" evidence="1">
    <location>
        <begin position="137"/>
        <end position="155"/>
    </location>
</feature>
<evidence type="ECO:0000313" key="3">
    <source>
        <dbReference type="EMBL" id="KIX08074.1"/>
    </source>
</evidence>
<evidence type="ECO:0000256" key="2">
    <source>
        <dbReference type="SAM" id="SignalP"/>
    </source>
</evidence>
<organism evidence="3 4">
    <name type="scientific">Rhinocladiella mackenziei CBS 650.93</name>
    <dbReference type="NCBI Taxonomy" id="1442369"/>
    <lineage>
        <taxon>Eukaryota</taxon>
        <taxon>Fungi</taxon>
        <taxon>Dikarya</taxon>
        <taxon>Ascomycota</taxon>
        <taxon>Pezizomycotina</taxon>
        <taxon>Eurotiomycetes</taxon>
        <taxon>Chaetothyriomycetidae</taxon>
        <taxon>Chaetothyriales</taxon>
        <taxon>Herpotrichiellaceae</taxon>
        <taxon>Rhinocladiella</taxon>
    </lineage>
</organism>
<dbReference type="OrthoDB" id="2587356at2759"/>
<dbReference type="HOGENOM" id="CLU_1661771_0_0_1"/>
<keyword evidence="1" id="KW-0472">Membrane</keyword>
<dbReference type="RefSeq" id="XP_013275210.1">
    <property type="nucleotide sequence ID" value="XM_013419756.1"/>
</dbReference>
<name>A0A0D2IQA5_9EURO</name>
<keyword evidence="1" id="KW-1133">Transmembrane helix</keyword>
<dbReference type="GeneID" id="25290800"/>
<feature type="chain" id="PRO_5002244203" evidence="2">
    <location>
        <begin position="18"/>
        <end position="159"/>
    </location>
</feature>
<evidence type="ECO:0000256" key="1">
    <source>
        <dbReference type="SAM" id="Phobius"/>
    </source>
</evidence>
<keyword evidence="2" id="KW-0732">Signal</keyword>
<evidence type="ECO:0000313" key="4">
    <source>
        <dbReference type="Proteomes" id="UP000053617"/>
    </source>
</evidence>
<dbReference type="EMBL" id="KN847476">
    <property type="protein sequence ID" value="KIX08074.1"/>
    <property type="molecule type" value="Genomic_DNA"/>
</dbReference>
<proteinExistence type="predicted"/>
<accession>A0A0D2IQA5</accession>
<dbReference type="Proteomes" id="UP000053617">
    <property type="component" value="Unassembled WGS sequence"/>
</dbReference>
<feature type="signal peptide" evidence="2">
    <location>
        <begin position="1"/>
        <end position="17"/>
    </location>
</feature>
<protein>
    <submittedName>
        <fullName evidence="3">Uncharacterized protein</fullName>
    </submittedName>
</protein>
<gene>
    <name evidence="3" type="ORF">Z518_02729</name>
</gene>
<sequence length="159" mass="17082">MAGFPVFLLVFIFAAAAKTITPKADFWGYMYSFQTAPQLTAFMSGLMLSVRSLGGSSDWVIYQAVFGHGISKNLVLKIAATTLPWGIPELSSEPLIGTSMSDNTANTAELPCRTYQGLTPEITAAAGWAVQEAYKLAFSYVWVATASFAFVALVGKSYP</sequence>
<dbReference type="AlphaFoldDB" id="A0A0D2IQA5"/>
<dbReference type="VEuPathDB" id="FungiDB:Z518_02729"/>
<keyword evidence="4" id="KW-1185">Reference proteome</keyword>